<dbReference type="Proteomes" id="UP000232722">
    <property type="component" value="Unassembled WGS sequence"/>
</dbReference>
<proteinExistence type="predicted"/>
<reference evidence="1 2" key="2">
    <citation type="submission" date="2017-09" db="EMBL/GenBank/DDBJ databases">
        <title>Extensive intraspecific genome diversity in a model arbuscular mycorrhizal fungus.</title>
        <authorList>
            <person name="Chen E.C."/>
            <person name="Morin E."/>
            <person name="Beaudet D."/>
            <person name="Noel J."/>
            <person name="Ndikumana S."/>
            <person name="Charron P."/>
            <person name="St-Onge C."/>
            <person name="Giorgi J."/>
            <person name="Grigoriev I.V."/>
            <person name="Roux C."/>
            <person name="Martin F.M."/>
            <person name="Corradi N."/>
        </authorList>
    </citation>
    <scope>NUCLEOTIDE SEQUENCE [LARGE SCALE GENOMIC DNA]</scope>
    <source>
        <strain evidence="1 2">A5</strain>
    </source>
</reference>
<dbReference type="VEuPathDB" id="FungiDB:FUN_008577"/>
<evidence type="ECO:0000313" key="2">
    <source>
        <dbReference type="Proteomes" id="UP000232722"/>
    </source>
</evidence>
<gene>
    <name evidence="1" type="ORF">RhiirA5_415116</name>
</gene>
<dbReference type="VEuPathDB" id="FungiDB:RhiirFUN_008968"/>
<sequence length="285" mass="32592">MSENEDSIANEDSITQTIINNTYRTKEHWTEVLHDNQNIWLCLHCNVKQYSSNTSRTHLKNHTLSCLNNNMTKSNSIKPVTKEEFLDGLRLNIILNFQKSGQTAKDITSVIMNTLNNYDIKNKLFALTMDNTTTNKAVTQLLQRELPNVNIIFIGSIKEMCLKEPSMPPCLETEELAELESICQILKPFEDAIAVLSKDQSNPISDDLTDVIADHILIAHVLDPRYKMKYLRATIIDVEEYTENEANQYVNSVHEKIILYRTRYSISRSTTLTTIVNDVKTFSGS</sequence>
<dbReference type="EMBL" id="LLXJ01000427">
    <property type="protein sequence ID" value="PKC09856.1"/>
    <property type="molecule type" value="Genomic_DNA"/>
</dbReference>
<dbReference type="VEuPathDB" id="FungiDB:RhiirFUN_008969"/>
<dbReference type="SUPFAM" id="SSF53098">
    <property type="entry name" value="Ribonuclease H-like"/>
    <property type="match status" value="1"/>
</dbReference>
<reference evidence="1 2" key="1">
    <citation type="submission" date="2016-04" db="EMBL/GenBank/DDBJ databases">
        <title>Genome analyses suggest a sexual origin of heterokaryosis in a supposedly ancient asexual fungus.</title>
        <authorList>
            <person name="Ropars J."/>
            <person name="Sedzielewska K."/>
            <person name="Noel J."/>
            <person name="Charron P."/>
            <person name="Farinelli L."/>
            <person name="Marton T."/>
            <person name="Kruger M."/>
            <person name="Pelin A."/>
            <person name="Brachmann A."/>
            <person name="Corradi N."/>
        </authorList>
    </citation>
    <scope>NUCLEOTIDE SEQUENCE [LARGE SCALE GENOMIC DNA]</scope>
    <source>
        <strain evidence="1 2">A5</strain>
    </source>
</reference>
<dbReference type="AlphaFoldDB" id="A0A2N0PSX7"/>
<evidence type="ECO:0008006" key="3">
    <source>
        <dbReference type="Google" id="ProtNLM"/>
    </source>
</evidence>
<evidence type="ECO:0000313" key="1">
    <source>
        <dbReference type="EMBL" id="PKC09856.1"/>
    </source>
</evidence>
<organism evidence="1 2">
    <name type="scientific">Rhizophagus irregularis</name>
    <dbReference type="NCBI Taxonomy" id="588596"/>
    <lineage>
        <taxon>Eukaryota</taxon>
        <taxon>Fungi</taxon>
        <taxon>Fungi incertae sedis</taxon>
        <taxon>Mucoromycota</taxon>
        <taxon>Glomeromycotina</taxon>
        <taxon>Glomeromycetes</taxon>
        <taxon>Glomerales</taxon>
        <taxon>Glomeraceae</taxon>
        <taxon>Rhizophagus</taxon>
    </lineage>
</organism>
<name>A0A2N0PSX7_9GLOM</name>
<comment type="caution">
    <text evidence="1">The sequence shown here is derived from an EMBL/GenBank/DDBJ whole genome shotgun (WGS) entry which is preliminary data.</text>
</comment>
<protein>
    <recommendedName>
        <fullName evidence="3">BED-type domain-containing protein</fullName>
    </recommendedName>
</protein>
<dbReference type="InterPro" id="IPR012337">
    <property type="entry name" value="RNaseH-like_sf"/>
</dbReference>
<dbReference type="VEuPathDB" id="FungiDB:FUN_008576"/>
<accession>A0A2N0PSX7</accession>